<dbReference type="GO" id="GO:0007166">
    <property type="term" value="P:cell surface receptor signaling pathway"/>
    <property type="evidence" value="ECO:0007669"/>
    <property type="project" value="InterPro"/>
</dbReference>
<dbReference type="EMBL" id="ML170247">
    <property type="protein sequence ID" value="TDL16270.1"/>
    <property type="molecule type" value="Genomic_DNA"/>
</dbReference>
<dbReference type="CDD" id="cd21037">
    <property type="entry name" value="MLKL_NTD"/>
    <property type="match status" value="1"/>
</dbReference>
<dbReference type="VEuPathDB" id="FungiDB:BD410DRAFT_642783"/>
<evidence type="ECO:0000259" key="1">
    <source>
        <dbReference type="Pfam" id="PF22215"/>
    </source>
</evidence>
<accession>A0A4Y7PP63</accession>
<feature type="domain" description="Mixed lineage kinase" evidence="1">
    <location>
        <begin position="65"/>
        <end position="181"/>
    </location>
</feature>
<gene>
    <name evidence="2" type="ORF">BD410DRAFT_642783</name>
</gene>
<name>A0A4Y7PP63_9AGAM</name>
<proteinExistence type="predicted"/>
<organism evidence="2 3">
    <name type="scientific">Rickenella mellea</name>
    <dbReference type="NCBI Taxonomy" id="50990"/>
    <lineage>
        <taxon>Eukaryota</taxon>
        <taxon>Fungi</taxon>
        <taxon>Dikarya</taxon>
        <taxon>Basidiomycota</taxon>
        <taxon>Agaricomycotina</taxon>
        <taxon>Agaricomycetes</taxon>
        <taxon>Hymenochaetales</taxon>
        <taxon>Rickenellaceae</taxon>
        <taxon>Rickenella</taxon>
    </lineage>
</organism>
<keyword evidence="3" id="KW-1185">Reference proteome</keyword>
<sequence>MRLHFLRRRAASTPKHIDSGVATKSHATGDAMDAARAFAPVALTALMQSADVFPPLKSAVGFLLQVHDICERMKCNREGADELRIRVESIRDYVADAFQDEKDVGSELYSTLIRFDQSLTNLLIAVDRIRWRRSRVLRFAHAVQDAESLGCVKERLDDSTKLLMLIITMHHVKALRSISTTVDKTELSVARVESLVMEVGYMRTQLAQARRLFGVFFFF</sequence>
<reference evidence="2 3" key="1">
    <citation type="submission" date="2018-06" db="EMBL/GenBank/DDBJ databases">
        <title>A transcriptomic atlas of mushroom development highlights an independent origin of complex multicellularity.</title>
        <authorList>
            <consortium name="DOE Joint Genome Institute"/>
            <person name="Krizsan K."/>
            <person name="Almasi E."/>
            <person name="Merenyi Z."/>
            <person name="Sahu N."/>
            <person name="Viragh M."/>
            <person name="Koszo T."/>
            <person name="Mondo S."/>
            <person name="Kiss B."/>
            <person name="Balint B."/>
            <person name="Kues U."/>
            <person name="Barry K."/>
            <person name="Hegedus J.C."/>
            <person name="Henrissat B."/>
            <person name="Johnson J."/>
            <person name="Lipzen A."/>
            <person name="Ohm R."/>
            <person name="Nagy I."/>
            <person name="Pangilinan J."/>
            <person name="Yan J."/>
            <person name="Xiong Y."/>
            <person name="Grigoriev I.V."/>
            <person name="Hibbett D.S."/>
            <person name="Nagy L.G."/>
        </authorList>
    </citation>
    <scope>NUCLEOTIDE SEQUENCE [LARGE SCALE GENOMIC DNA]</scope>
    <source>
        <strain evidence="2 3">SZMC22713</strain>
    </source>
</reference>
<protein>
    <recommendedName>
        <fullName evidence="1">Mixed lineage kinase domain-containing protein</fullName>
    </recommendedName>
</protein>
<evidence type="ECO:0000313" key="2">
    <source>
        <dbReference type="EMBL" id="TDL16270.1"/>
    </source>
</evidence>
<evidence type="ECO:0000313" key="3">
    <source>
        <dbReference type="Proteomes" id="UP000294933"/>
    </source>
</evidence>
<dbReference type="InterPro" id="IPR054000">
    <property type="entry name" value="MLKL_N"/>
</dbReference>
<dbReference type="Pfam" id="PF22215">
    <property type="entry name" value="MLKL_N"/>
    <property type="match status" value="1"/>
</dbReference>
<dbReference type="AlphaFoldDB" id="A0A4Y7PP63"/>
<dbReference type="Gene3D" id="1.20.930.20">
    <property type="entry name" value="Adaptor protein Cbl, N-terminal domain"/>
    <property type="match status" value="1"/>
</dbReference>
<dbReference type="InterPro" id="IPR059179">
    <property type="entry name" value="MLKL-like_MCAfunc"/>
</dbReference>
<dbReference type="Proteomes" id="UP000294933">
    <property type="component" value="Unassembled WGS sequence"/>
</dbReference>
<dbReference type="OrthoDB" id="3266026at2759"/>
<dbReference type="InterPro" id="IPR036537">
    <property type="entry name" value="Adaptor_Cbl_N_dom_sf"/>
</dbReference>